<organism evidence="2 3">
    <name type="scientific">Sphagnum troendelagicum</name>
    <dbReference type="NCBI Taxonomy" id="128251"/>
    <lineage>
        <taxon>Eukaryota</taxon>
        <taxon>Viridiplantae</taxon>
        <taxon>Streptophyta</taxon>
        <taxon>Embryophyta</taxon>
        <taxon>Bryophyta</taxon>
        <taxon>Sphagnophytina</taxon>
        <taxon>Sphagnopsida</taxon>
        <taxon>Sphagnales</taxon>
        <taxon>Sphagnaceae</taxon>
        <taxon>Sphagnum</taxon>
    </lineage>
</organism>
<dbReference type="EMBL" id="OZ019906">
    <property type="protein sequence ID" value="CAK9205112.1"/>
    <property type="molecule type" value="Genomic_DNA"/>
</dbReference>
<feature type="domain" description="LysM" evidence="1">
    <location>
        <begin position="20"/>
        <end position="63"/>
    </location>
</feature>
<dbReference type="InterPro" id="IPR011055">
    <property type="entry name" value="Dup_hybrid_motif"/>
</dbReference>
<dbReference type="CDD" id="cd12797">
    <property type="entry name" value="M23_peptidase"/>
    <property type="match status" value="1"/>
</dbReference>
<evidence type="ECO:0000313" key="2">
    <source>
        <dbReference type="EMBL" id="CAK9205112.1"/>
    </source>
</evidence>
<protein>
    <recommendedName>
        <fullName evidence="1">LysM domain-containing protein</fullName>
    </recommendedName>
</protein>
<dbReference type="CDD" id="cd00118">
    <property type="entry name" value="LysM"/>
    <property type="match status" value="2"/>
</dbReference>
<dbReference type="Gene3D" id="3.10.350.10">
    <property type="entry name" value="LysM domain"/>
    <property type="match status" value="2"/>
</dbReference>
<dbReference type="SMART" id="SM00257">
    <property type="entry name" value="LysM"/>
    <property type="match status" value="2"/>
</dbReference>
<dbReference type="Gene3D" id="2.70.70.10">
    <property type="entry name" value="Glucose Permease (Domain IIA)"/>
    <property type="match status" value="1"/>
</dbReference>
<dbReference type="PANTHER" id="PTHR21666:SF270">
    <property type="entry name" value="MUREIN HYDROLASE ACTIVATOR ENVC"/>
    <property type="match status" value="1"/>
</dbReference>
<accession>A0ABP0TUS2</accession>
<dbReference type="InterPro" id="IPR016047">
    <property type="entry name" value="M23ase_b-sheet_dom"/>
</dbReference>
<dbReference type="PANTHER" id="PTHR21666">
    <property type="entry name" value="PEPTIDASE-RELATED"/>
    <property type="match status" value="1"/>
</dbReference>
<sequence length="362" mass="40001">MMTLGKTLCLLGQLLSNKDREHNVIDGDSLAWLAQKYGTTVKALKKLNNLHGDVIYSGSVLKIDGRCAQQAVLGRKANLGERNAMVEGIAGNCPHPLKSVKPLLKACPRSRSIHKSHPIPRLQTVRVEYGDTLADIAYDHGLSPDELQRLNNLRDENIFEGDVLAVSSGQHVRELPDLRSGQRRTNRLLFSRQGLGLQRRLGVGGPEHAVRPHSMRGNQKLEGLWKRKRKGCQQPHDRWMQFNSPVTEGFLSSTYGWRWGAFHEGVDLAADQGTPILASDRGTITFAGWSGGYGYMVAIQHEGGFVTRYAHCCAIHARIGQQVLKGQQVAAVGATGHATGPHLHFEVRRNGEALDPMKWVNL</sequence>
<evidence type="ECO:0000313" key="3">
    <source>
        <dbReference type="Proteomes" id="UP001497512"/>
    </source>
</evidence>
<dbReference type="InterPro" id="IPR018392">
    <property type="entry name" value="LysM"/>
</dbReference>
<feature type="domain" description="LysM" evidence="1">
    <location>
        <begin position="123"/>
        <end position="166"/>
    </location>
</feature>
<dbReference type="SUPFAM" id="SSF51261">
    <property type="entry name" value="Duplicated hybrid motif"/>
    <property type="match status" value="1"/>
</dbReference>
<dbReference type="Pfam" id="PF01476">
    <property type="entry name" value="LysM"/>
    <property type="match status" value="2"/>
</dbReference>
<dbReference type="SUPFAM" id="SSF54106">
    <property type="entry name" value="LysM domain"/>
    <property type="match status" value="2"/>
</dbReference>
<evidence type="ECO:0000259" key="1">
    <source>
        <dbReference type="PROSITE" id="PS51782"/>
    </source>
</evidence>
<dbReference type="PROSITE" id="PS51782">
    <property type="entry name" value="LYSM"/>
    <property type="match status" value="2"/>
</dbReference>
<name>A0ABP0TUS2_9BRYO</name>
<dbReference type="Pfam" id="PF01551">
    <property type="entry name" value="Peptidase_M23"/>
    <property type="match status" value="1"/>
</dbReference>
<proteinExistence type="predicted"/>
<keyword evidence="3" id="KW-1185">Reference proteome</keyword>
<dbReference type="InterPro" id="IPR036779">
    <property type="entry name" value="LysM_dom_sf"/>
</dbReference>
<gene>
    <name evidence="2" type="ORF">CSSPTR1EN2_LOCUS7723</name>
</gene>
<dbReference type="InterPro" id="IPR050570">
    <property type="entry name" value="Cell_wall_metabolism_enzyme"/>
</dbReference>
<dbReference type="Proteomes" id="UP001497512">
    <property type="component" value="Chromosome 14"/>
</dbReference>
<reference evidence="2" key="1">
    <citation type="submission" date="2024-02" db="EMBL/GenBank/DDBJ databases">
        <authorList>
            <consortium name="ELIXIR-Norway"/>
            <consortium name="Elixir Norway"/>
        </authorList>
    </citation>
    <scope>NUCLEOTIDE SEQUENCE</scope>
</reference>